<dbReference type="GO" id="GO:0008775">
    <property type="term" value="F:acetate CoA-transferase activity"/>
    <property type="evidence" value="ECO:0007669"/>
    <property type="project" value="InterPro"/>
</dbReference>
<dbReference type="RefSeq" id="WP_184331715.1">
    <property type="nucleotide sequence ID" value="NZ_JACHHZ010000002.1"/>
</dbReference>
<dbReference type="EMBL" id="JACHHZ010000002">
    <property type="protein sequence ID" value="MBB6093416.1"/>
    <property type="molecule type" value="Genomic_DNA"/>
</dbReference>
<reference evidence="2 3" key="1">
    <citation type="submission" date="2020-08" db="EMBL/GenBank/DDBJ databases">
        <title>Genomic Encyclopedia of Type Strains, Phase IV (KMG-IV): sequencing the most valuable type-strain genomes for metagenomic binning, comparative biology and taxonomic classification.</title>
        <authorList>
            <person name="Goeker M."/>
        </authorList>
    </citation>
    <scope>NUCLEOTIDE SEQUENCE [LARGE SCALE GENOMIC DNA]</scope>
    <source>
        <strain evidence="2 3">DSM 26723</strain>
    </source>
</reference>
<sequence>MNQVAPVRFADPDACVEATLSRVGKRIVLGLPVGIGKPNPVVNAFVRRAVNDPTLSLTIVTALSLRAPRSHGELQRRLLEPFTKRVFGNYPELEYVQLIERKRLPRNIEVIEFFLEPGAWLRNEHLQQHYLSANYTHVARDALKRGMNVVAQLVAPPPAGEMPAGILSLGANPDLTADLLPQIAAMRASGKPFVLIGQVHRELPFTYGDALVASDTFDFLVDDAKQEFPLFCPPNMPIPTTEHAIALNVSTLLRDGGTLQLGIGELGDAIVYAAQLRHQQPAVYREILENTGILERHRRLIETEGGTAPFDRGLYGCSEMLVDGFLDLYRSGILKRCVYPSARLQRLLDDGHIDEKVSQRTLDALSAAGMNRMSYVDFNELRDVGVFRDDVQYERGMLIAPDGALLAASFDDPAHRAAIAKSCLGERLRNGVLVDAGFFFGPKGFYAGMRALAAEQRRLFAMRGISFVNELYGHEWELKVAQRRHARFVNTTMMVTGLGAAVSDGLEDGRVVSGVGGQYNFVAMAHALPEARSILCLRATRTAQGRVSSNILWSYGHVTIPRHLRDIVVTEYGIADLRGKTDAEVVEALIGVMDARFQEAFVAAAQRAGKLPTDFQIAPVARTNTPENLAARFAPWRERGLFAALPFGTDFTEEELVLARALKGLATEAETWGGRIAVAREMLSADGSDEWRPYLVRMELANPRSTRERLLQRVVIAALKRSRLAG</sequence>
<dbReference type="Proteomes" id="UP000588068">
    <property type="component" value="Unassembled WGS sequence"/>
</dbReference>
<dbReference type="Gene3D" id="3.40.1080.10">
    <property type="entry name" value="Glutaconate Coenzyme A-transferase"/>
    <property type="match status" value="1"/>
</dbReference>
<feature type="domain" description="Acetyl-CoA hydrolase/transferase C-terminal" evidence="1">
    <location>
        <begin position="443"/>
        <end position="604"/>
    </location>
</feature>
<accession>A0A841HKP2</accession>
<dbReference type="PANTHER" id="PTHR21432:SF20">
    <property type="entry name" value="ACETYL-COA HYDROLASE"/>
    <property type="match status" value="1"/>
</dbReference>
<dbReference type="InterPro" id="IPR026888">
    <property type="entry name" value="AcetylCoA_hyd_C"/>
</dbReference>
<proteinExistence type="predicted"/>
<dbReference type="GO" id="GO:0006083">
    <property type="term" value="P:acetate metabolic process"/>
    <property type="evidence" value="ECO:0007669"/>
    <property type="project" value="InterPro"/>
</dbReference>
<dbReference type="InterPro" id="IPR046433">
    <property type="entry name" value="ActCoA_hydro"/>
</dbReference>
<dbReference type="PANTHER" id="PTHR21432">
    <property type="entry name" value="ACETYL-COA HYDROLASE-RELATED"/>
    <property type="match status" value="1"/>
</dbReference>
<evidence type="ECO:0000313" key="3">
    <source>
        <dbReference type="Proteomes" id="UP000588068"/>
    </source>
</evidence>
<dbReference type="InterPro" id="IPR038460">
    <property type="entry name" value="AcetylCoA_hyd_C_sf"/>
</dbReference>
<dbReference type="AlphaFoldDB" id="A0A841HKP2"/>
<name>A0A841HKP2_9GAMM</name>
<organism evidence="2 3">
    <name type="scientific">Povalibacter uvarum</name>
    <dbReference type="NCBI Taxonomy" id="732238"/>
    <lineage>
        <taxon>Bacteria</taxon>
        <taxon>Pseudomonadati</taxon>
        <taxon>Pseudomonadota</taxon>
        <taxon>Gammaproteobacteria</taxon>
        <taxon>Steroidobacterales</taxon>
        <taxon>Steroidobacteraceae</taxon>
        <taxon>Povalibacter</taxon>
    </lineage>
</organism>
<comment type="caution">
    <text evidence="2">The sequence shown here is derived from an EMBL/GenBank/DDBJ whole genome shotgun (WGS) entry which is preliminary data.</text>
</comment>
<dbReference type="GO" id="GO:0016787">
    <property type="term" value="F:hydrolase activity"/>
    <property type="evidence" value="ECO:0007669"/>
    <property type="project" value="UniProtKB-KW"/>
</dbReference>
<dbReference type="InterPro" id="IPR037171">
    <property type="entry name" value="NagB/RpiA_transferase-like"/>
</dbReference>
<protein>
    <submittedName>
        <fullName evidence="2">Acyl-CoA hydrolase</fullName>
    </submittedName>
</protein>
<gene>
    <name evidence="2" type="ORF">HNQ60_002294</name>
</gene>
<dbReference type="Gene3D" id="3.40.1080.20">
    <property type="entry name" value="Acetyl-CoA hydrolase/transferase C-terminal domain"/>
    <property type="match status" value="1"/>
</dbReference>
<keyword evidence="3" id="KW-1185">Reference proteome</keyword>
<keyword evidence="2" id="KW-0378">Hydrolase</keyword>
<dbReference type="Gene3D" id="3.30.750.70">
    <property type="entry name" value="4-hydroxybutyrate coenzyme like domains"/>
    <property type="match status" value="1"/>
</dbReference>
<dbReference type="Pfam" id="PF13336">
    <property type="entry name" value="AcetylCoA_hyd_C"/>
    <property type="match status" value="1"/>
</dbReference>
<evidence type="ECO:0000259" key="1">
    <source>
        <dbReference type="Pfam" id="PF13336"/>
    </source>
</evidence>
<dbReference type="SUPFAM" id="SSF100950">
    <property type="entry name" value="NagB/RpiA/CoA transferase-like"/>
    <property type="match status" value="1"/>
</dbReference>
<evidence type="ECO:0000313" key="2">
    <source>
        <dbReference type="EMBL" id="MBB6093416.1"/>
    </source>
</evidence>